<evidence type="ECO:0000313" key="2">
    <source>
        <dbReference type="Proteomes" id="UP000654108"/>
    </source>
</evidence>
<accession>A0A927FYK2</accession>
<evidence type="ECO:0000313" key="1">
    <source>
        <dbReference type="EMBL" id="MBD8067313.1"/>
    </source>
</evidence>
<dbReference type="EMBL" id="JACYFU010000006">
    <property type="protein sequence ID" value="MBD8067313.1"/>
    <property type="molecule type" value="Genomic_DNA"/>
</dbReference>
<comment type="caution">
    <text evidence="1">The sequence shown here is derived from an EMBL/GenBank/DDBJ whole genome shotgun (WGS) entry which is preliminary data.</text>
</comment>
<organism evidence="1 2">
    <name type="scientific">Devosia oryzisoli</name>
    <dbReference type="NCBI Taxonomy" id="2774138"/>
    <lineage>
        <taxon>Bacteria</taxon>
        <taxon>Pseudomonadati</taxon>
        <taxon>Pseudomonadota</taxon>
        <taxon>Alphaproteobacteria</taxon>
        <taxon>Hyphomicrobiales</taxon>
        <taxon>Devosiaceae</taxon>
        <taxon>Devosia</taxon>
    </lineage>
</organism>
<protein>
    <submittedName>
        <fullName evidence="1">Uncharacterized protein</fullName>
    </submittedName>
</protein>
<keyword evidence="2" id="KW-1185">Reference proteome</keyword>
<dbReference type="Proteomes" id="UP000654108">
    <property type="component" value="Unassembled WGS sequence"/>
</dbReference>
<reference evidence="1" key="1">
    <citation type="submission" date="2020-09" db="EMBL/GenBank/DDBJ databases">
        <title>Genome seq and assembly of Devosia sp.</title>
        <authorList>
            <person name="Chhetri G."/>
        </authorList>
    </citation>
    <scope>NUCLEOTIDE SEQUENCE</scope>
    <source>
        <strain evidence="1">PTR5</strain>
    </source>
</reference>
<dbReference type="RefSeq" id="WP_191778254.1">
    <property type="nucleotide sequence ID" value="NZ_JACYFU010000006.1"/>
</dbReference>
<name>A0A927FYK2_9HYPH</name>
<sequence length="69" mass="7585">MVRQNDVILEGVKPAEVERLRELAEGAVLSSPGQLMPLAAKGWIDVIEGIPLITLTGRTLLDRADHRVR</sequence>
<gene>
    <name evidence="1" type="ORF">IC608_17725</name>
</gene>
<proteinExistence type="predicted"/>
<dbReference type="AlphaFoldDB" id="A0A927FYK2"/>